<keyword evidence="1" id="KW-0732">Signal</keyword>
<evidence type="ECO:0000259" key="2">
    <source>
        <dbReference type="Pfam" id="PF00188"/>
    </source>
</evidence>
<accession>A0A4R2GQS2</accession>
<evidence type="ECO:0000313" key="3">
    <source>
        <dbReference type="EMBL" id="TCO11862.1"/>
    </source>
</evidence>
<sequence>MPPVPPRSLFRSSIVAIPALAVAAVLAGCASQPPAPATRQPAFYANLGEPGARLDGADAAQTINLFRQRHGLAPLDLDPELTALASREATAMAGRDAPASADALRRALASRGVSAPMVNMSAGYRTMAEAFSGWRDSPAHNAAMLNPRATRMGVAAASARPGSKYRVYWTLVTAGP</sequence>
<feature type="signal peptide" evidence="1">
    <location>
        <begin position="1"/>
        <end position="27"/>
    </location>
</feature>
<dbReference type="SUPFAM" id="SSF55797">
    <property type="entry name" value="PR-1-like"/>
    <property type="match status" value="1"/>
</dbReference>
<proteinExistence type="predicted"/>
<feature type="domain" description="SCP" evidence="2">
    <location>
        <begin position="62"/>
        <end position="171"/>
    </location>
</feature>
<dbReference type="RefSeq" id="WP_245514406.1">
    <property type="nucleotide sequence ID" value="NZ_JBHUNN010000002.1"/>
</dbReference>
<dbReference type="Gene3D" id="3.40.33.10">
    <property type="entry name" value="CAP"/>
    <property type="match status" value="1"/>
</dbReference>
<name>A0A4R2GQS2_9HYPH</name>
<dbReference type="Proteomes" id="UP000294881">
    <property type="component" value="Unassembled WGS sequence"/>
</dbReference>
<protein>
    <submittedName>
        <fullName evidence="3">Uncharacterized protein YkwD</fullName>
    </submittedName>
</protein>
<dbReference type="PANTHER" id="PTHR31157:SF1">
    <property type="entry name" value="SCP DOMAIN-CONTAINING PROTEIN"/>
    <property type="match status" value="1"/>
</dbReference>
<evidence type="ECO:0000256" key="1">
    <source>
        <dbReference type="SAM" id="SignalP"/>
    </source>
</evidence>
<dbReference type="InterPro" id="IPR014044">
    <property type="entry name" value="CAP_dom"/>
</dbReference>
<gene>
    <name evidence="3" type="ORF">EV666_111139</name>
</gene>
<dbReference type="CDD" id="cd05379">
    <property type="entry name" value="CAP_bacterial"/>
    <property type="match status" value="1"/>
</dbReference>
<keyword evidence="4" id="KW-1185">Reference proteome</keyword>
<dbReference type="AlphaFoldDB" id="A0A4R2GQS2"/>
<organism evidence="3 4">
    <name type="scientific">Camelimonas lactis</name>
    <dbReference type="NCBI Taxonomy" id="659006"/>
    <lineage>
        <taxon>Bacteria</taxon>
        <taxon>Pseudomonadati</taxon>
        <taxon>Pseudomonadota</taxon>
        <taxon>Alphaproteobacteria</taxon>
        <taxon>Hyphomicrobiales</taxon>
        <taxon>Chelatococcaceae</taxon>
        <taxon>Camelimonas</taxon>
    </lineage>
</organism>
<evidence type="ECO:0000313" key="4">
    <source>
        <dbReference type="Proteomes" id="UP000294881"/>
    </source>
</evidence>
<dbReference type="Pfam" id="PF00188">
    <property type="entry name" value="CAP"/>
    <property type="match status" value="1"/>
</dbReference>
<dbReference type="InterPro" id="IPR035940">
    <property type="entry name" value="CAP_sf"/>
</dbReference>
<dbReference type="EMBL" id="SLWL01000011">
    <property type="protein sequence ID" value="TCO11862.1"/>
    <property type="molecule type" value="Genomic_DNA"/>
</dbReference>
<dbReference type="PROSITE" id="PS51257">
    <property type="entry name" value="PROKAR_LIPOPROTEIN"/>
    <property type="match status" value="1"/>
</dbReference>
<feature type="chain" id="PRO_5020274099" evidence="1">
    <location>
        <begin position="28"/>
        <end position="176"/>
    </location>
</feature>
<comment type="caution">
    <text evidence="3">The sequence shown here is derived from an EMBL/GenBank/DDBJ whole genome shotgun (WGS) entry which is preliminary data.</text>
</comment>
<reference evidence="3 4" key="1">
    <citation type="submission" date="2019-03" db="EMBL/GenBank/DDBJ databases">
        <title>Genomic Encyclopedia of Type Strains, Phase IV (KMG-IV): sequencing the most valuable type-strain genomes for metagenomic binning, comparative biology and taxonomic classification.</title>
        <authorList>
            <person name="Goeker M."/>
        </authorList>
    </citation>
    <scope>NUCLEOTIDE SEQUENCE [LARGE SCALE GENOMIC DNA]</scope>
    <source>
        <strain evidence="3 4">DSM 22958</strain>
    </source>
</reference>
<dbReference type="PANTHER" id="PTHR31157">
    <property type="entry name" value="SCP DOMAIN-CONTAINING PROTEIN"/>
    <property type="match status" value="1"/>
</dbReference>